<evidence type="ECO:0000256" key="1">
    <source>
        <dbReference type="SAM" id="Phobius"/>
    </source>
</evidence>
<name>A0A0A8Y5U2_ARUDO</name>
<organism evidence="2">
    <name type="scientific">Arundo donax</name>
    <name type="common">Giant reed</name>
    <name type="synonym">Donax arundinaceus</name>
    <dbReference type="NCBI Taxonomy" id="35708"/>
    <lineage>
        <taxon>Eukaryota</taxon>
        <taxon>Viridiplantae</taxon>
        <taxon>Streptophyta</taxon>
        <taxon>Embryophyta</taxon>
        <taxon>Tracheophyta</taxon>
        <taxon>Spermatophyta</taxon>
        <taxon>Magnoliopsida</taxon>
        <taxon>Liliopsida</taxon>
        <taxon>Poales</taxon>
        <taxon>Poaceae</taxon>
        <taxon>PACMAD clade</taxon>
        <taxon>Arundinoideae</taxon>
        <taxon>Arundineae</taxon>
        <taxon>Arundo</taxon>
    </lineage>
</organism>
<reference evidence="2" key="2">
    <citation type="journal article" date="2015" name="Data Brief">
        <title>Shoot transcriptome of the giant reed, Arundo donax.</title>
        <authorList>
            <person name="Barrero R.A."/>
            <person name="Guerrero F.D."/>
            <person name="Moolhuijzen P."/>
            <person name="Goolsby J.A."/>
            <person name="Tidwell J."/>
            <person name="Bellgard S.E."/>
            <person name="Bellgard M.I."/>
        </authorList>
    </citation>
    <scope>NUCLEOTIDE SEQUENCE</scope>
    <source>
        <tissue evidence="2">Shoot tissue taken approximately 20 cm above the soil surface</tissue>
    </source>
</reference>
<dbReference type="EMBL" id="GBRH01278538">
    <property type="protein sequence ID" value="JAD19357.1"/>
    <property type="molecule type" value="Transcribed_RNA"/>
</dbReference>
<feature type="transmembrane region" description="Helical" evidence="1">
    <location>
        <begin position="38"/>
        <end position="65"/>
    </location>
</feature>
<reference evidence="2" key="1">
    <citation type="submission" date="2014-09" db="EMBL/GenBank/DDBJ databases">
        <authorList>
            <person name="Magalhaes I.L.F."/>
            <person name="Oliveira U."/>
            <person name="Santos F.R."/>
            <person name="Vidigal T.H.D.A."/>
            <person name="Brescovit A.D."/>
            <person name="Santos A.J."/>
        </authorList>
    </citation>
    <scope>NUCLEOTIDE SEQUENCE</scope>
    <source>
        <tissue evidence="2">Shoot tissue taken approximately 20 cm above the soil surface</tissue>
    </source>
</reference>
<keyword evidence="1" id="KW-1133">Transmembrane helix</keyword>
<keyword evidence="1" id="KW-0812">Transmembrane</keyword>
<proteinExistence type="predicted"/>
<accession>A0A0A8Y5U2</accession>
<keyword evidence="1" id="KW-0472">Membrane</keyword>
<evidence type="ECO:0000313" key="2">
    <source>
        <dbReference type="EMBL" id="JAD19357.1"/>
    </source>
</evidence>
<protein>
    <submittedName>
        <fullName evidence="2">Uncharacterized protein</fullName>
    </submittedName>
</protein>
<sequence>MNLGKHKSILSLIFPHPNLGSNSFQCPNPLQTLLSVTLFFLCMVAILCALTFTMVLICVFTSLVLPCSQRR</sequence>
<dbReference type="AlphaFoldDB" id="A0A0A8Y5U2"/>